<evidence type="ECO:0000313" key="2">
    <source>
        <dbReference type="EMBL" id="MPA43186.1"/>
    </source>
</evidence>
<feature type="region of interest" description="Disordered" evidence="1">
    <location>
        <begin position="1"/>
        <end position="46"/>
    </location>
</feature>
<dbReference type="PANTHER" id="PTHR36884">
    <property type="entry name" value="FIP1[III]-LIKE PROTEIN"/>
    <property type="match status" value="1"/>
</dbReference>
<feature type="compositionally biased region" description="Polar residues" evidence="1">
    <location>
        <begin position="103"/>
        <end position="116"/>
    </location>
</feature>
<sequence>MSMDSDDHESGHISNVDRHHHHKVTICTSEGDVEAMETSNNTREEVGREMCNTAPSIMEIESSLAEQSQCYPSSSSSGSHCEAFSDGACIDPEKNCDDLRRPSPNSVSELQKSVTSDHYYPKDSKRHGVRTKHGDCKYYSRGRSPISEDLKHYSRRLHSVPELKNHSVDDNDASPMSNTQGLYDVDHSTDGRNCQKERLHCFDSYDGEHFSYYRESELSFNYYGERFSDNQVRTIYKNPYRKGRKRFGDETDRYLNRKWDEGEYFLQQRIPRVDEVTDRDLYHYKGGHTIDDMGPLTSKESRRLASKHSSYLENERATRWSRKGGDLQFRKRMESDEFLVERKYTDDFMQGKFGRSILYNDTERDYLDKYEGHTRGEVKSSGRSERKRGGLSIDSDNFWSRSEEDKYWRCTDQRSLSSRSYKELHTSNGGRWHDTTSLRNDVYDLRKTKRHERHRRQIWTERCKDSDWISSYSDAFDTEESINCPDDQVHFERRRHWHSDVLHWNQNGHISRQRDDEFHAGEASFSFERNSRHKKFDAKYRSDHVGKLIDDRRVERHRYKILREGNSGIRIDRSPNIAHSNYEKTLLRCGDSVDFHFVVGEGKSLAGDFTCSGRHENMALNIDKEHITSKDFNESHMEKTGQADNQEVEDSQNDEKWHDKFPDTQQNEALDIEEGQIITEELNENLMEKECVSENVAHISDVKERTLHNENAPDGNEVVGEYDNHRILETLAKMEKRRERFKEPITLKKEKEIPKPLVDPVVEAAETKQHRPARKRRWGGS</sequence>
<feature type="compositionally biased region" description="Basic and acidic residues" evidence="1">
    <location>
        <begin position="653"/>
        <end position="662"/>
    </location>
</feature>
<feature type="compositionally biased region" description="Basic residues" evidence="1">
    <location>
        <begin position="770"/>
        <end position="781"/>
    </location>
</feature>
<feature type="compositionally biased region" description="Basic and acidic residues" evidence="1">
    <location>
        <begin position="8"/>
        <end position="17"/>
    </location>
</feature>
<dbReference type="InterPro" id="IPR044976">
    <property type="entry name" value="FIPS5/FIPS3-like"/>
</dbReference>
<protein>
    <submittedName>
        <fullName evidence="2">Putative FIP1[III]-like protein</fullName>
    </submittedName>
</protein>
<dbReference type="PANTHER" id="PTHR36884:SF4">
    <property type="entry name" value="FIP1[III]-LIKE PROTEIN"/>
    <property type="match status" value="1"/>
</dbReference>
<feature type="region of interest" description="Disordered" evidence="1">
    <location>
        <begin position="635"/>
        <end position="662"/>
    </location>
</feature>
<proteinExistence type="predicted"/>
<evidence type="ECO:0000256" key="1">
    <source>
        <dbReference type="SAM" id="MobiDB-lite"/>
    </source>
</evidence>
<accession>A0A5B6ZIG5</accession>
<dbReference type="EMBL" id="GHES01012627">
    <property type="protein sequence ID" value="MPA43186.1"/>
    <property type="molecule type" value="Transcribed_RNA"/>
</dbReference>
<name>A0A5B6ZIG5_DAVIN</name>
<organism evidence="2">
    <name type="scientific">Davidia involucrata</name>
    <name type="common">Dove tree</name>
    <dbReference type="NCBI Taxonomy" id="16924"/>
    <lineage>
        <taxon>Eukaryota</taxon>
        <taxon>Viridiplantae</taxon>
        <taxon>Streptophyta</taxon>
        <taxon>Embryophyta</taxon>
        <taxon>Tracheophyta</taxon>
        <taxon>Spermatophyta</taxon>
        <taxon>Magnoliopsida</taxon>
        <taxon>eudicotyledons</taxon>
        <taxon>Gunneridae</taxon>
        <taxon>Pentapetalae</taxon>
        <taxon>asterids</taxon>
        <taxon>Cornales</taxon>
        <taxon>Nyssaceae</taxon>
        <taxon>Davidia</taxon>
    </lineage>
</organism>
<gene>
    <name evidence="2" type="ORF">Din_012627</name>
</gene>
<dbReference type="GO" id="GO:0006397">
    <property type="term" value="P:mRNA processing"/>
    <property type="evidence" value="ECO:0007669"/>
    <property type="project" value="InterPro"/>
</dbReference>
<feature type="region of interest" description="Disordered" evidence="1">
    <location>
        <begin position="758"/>
        <end position="781"/>
    </location>
</feature>
<reference evidence="2" key="1">
    <citation type="submission" date="2019-08" db="EMBL/GenBank/DDBJ databases">
        <title>Reference gene set and small RNA set construction with multiple tissues from Davidia involucrata Baill.</title>
        <authorList>
            <person name="Yang H."/>
            <person name="Zhou C."/>
            <person name="Li G."/>
            <person name="Wang J."/>
            <person name="Gao P."/>
            <person name="Wang M."/>
            <person name="Wang R."/>
            <person name="Zhao Y."/>
        </authorList>
    </citation>
    <scope>NUCLEOTIDE SEQUENCE</scope>
    <source>
        <tissue evidence="2">Mixed with DoveR01_LX</tissue>
    </source>
</reference>
<dbReference type="AlphaFoldDB" id="A0A5B6ZIG5"/>
<feature type="region of interest" description="Disordered" evidence="1">
    <location>
        <begin position="95"/>
        <end position="134"/>
    </location>
</feature>